<evidence type="ECO:0000313" key="4">
    <source>
        <dbReference type="Proteomes" id="UP001205867"/>
    </source>
</evidence>
<dbReference type="Gene3D" id="4.10.320.10">
    <property type="entry name" value="E3-binding domain"/>
    <property type="match status" value="1"/>
</dbReference>
<dbReference type="InterPro" id="IPR055370">
    <property type="entry name" value="Lsr2_DNA-bd"/>
</dbReference>
<feature type="domain" description="Lsr2 DNA-binding" evidence="2">
    <location>
        <begin position="10"/>
        <end position="41"/>
    </location>
</feature>
<dbReference type="GO" id="GO:0003677">
    <property type="term" value="F:DNA binding"/>
    <property type="evidence" value="ECO:0007669"/>
    <property type="project" value="UniProtKB-KW"/>
</dbReference>
<organism evidence="3 4">
    <name type="scientific">Micrococcus luteus</name>
    <name type="common">Micrococcus lysodeikticus</name>
    <dbReference type="NCBI Taxonomy" id="1270"/>
    <lineage>
        <taxon>Bacteria</taxon>
        <taxon>Bacillati</taxon>
        <taxon>Actinomycetota</taxon>
        <taxon>Actinomycetes</taxon>
        <taxon>Micrococcales</taxon>
        <taxon>Micrococcaceae</taxon>
        <taxon>Micrococcus</taxon>
    </lineage>
</organism>
<evidence type="ECO:0000256" key="1">
    <source>
        <dbReference type="ARBA" id="ARBA00023125"/>
    </source>
</evidence>
<sequence>PARRSSGSGVDASTVRLWAVENGFDVKDRGRIPVEVMDAYRNRGKKG</sequence>
<feature type="non-terminal residue" evidence="3">
    <location>
        <position position="1"/>
    </location>
</feature>
<proteinExistence type="predicted"/>
<dbReference type="InterPro" id="IPR036625">
    <property type="entry name" value="E3-bd_dom_sf"/>
</dbReference>
<protein>
    <submittedName>
        <fullName evidence="3">Lsr2 family protein</fullName>
    </submittedName>
</protein>
<dbReference type="Pfam" id="PF23359">
    <property type="entry name" value="Lsr2_DNA-bd"/>
    <property type="match status" value="1"/>
</dbReference>
<reference evidence="3" key="1">
    <citation type="submission" date="2023-06" db="EMBL/GenBank/DDBJ databases">
        <title>lsaBGC provides a comprehensive framework for evolutionary analysis of biosynthetic gene clusters within focal taxa.</title>
        <authorList>
            <person name="Salamzade R."/>
            <person name="Sandstrom S."/>
            <person name="Kalan L.R."/>
        </authorList>
    </citation>
    <scope>NUCLEOTIDE SEQUENCE</scope>
    <source>
        <strain evidence="3">P3-SID899</strain>
    </source>
</reference>
<comment type="caution">
    <text evidence="3">The sequence shown here is derived from an EMBL/GenBank/DDBJ whole genome shotgun (WGS) entry which is preliminary data.</text>
</comment>
<gene>
    <name evidence="3" type="ORF">M3A82_012115</name>
</gene>
<dbReference type="Proteomes" id="UP001205867">
    <property type="component" value="Unassembled WGS sequence"/>
</dbReference>
<dbReference type="AlphaFoldDB" id="A0AAP3EU14"/>
<accession>A0AAP3EU14</accession>
<dbReference type="GO" id="GO:0016746">
    <property type="term" value="F:acyltransferase activity"/>
    <property type="evidence" value="ECO:0007669"/>
    <property type="project" value="InterPro"/>
</dbReference>
<dbReference type="EMBL" id="JALXKZ020000063">
    <property type="protein sequence ID" value="MCV7630069.1"/>
    <property type="molecule type" value="Genomic_DNA"/>
</dbReference>
<name>A0AAP3EU14_MICLU</name>
<evidence type="ECO:0000259" key="2">
    <source>
        <dbReference type="Pfam" id="PF23359"/>
    </source>
</evidence>
<evidence type="ECO:0000313" key="3">
    <source>
        <dbReference type="EMBL" id="MCV7630069.1"/>
    </source>
</evidence>
<keyword evidence="1" id="KW-0238">DNA-binding</keyword>